<protein>
    <submittedName>
        <fullName evidence="2">Uncharacterized protein</fullName>
    </submittedName>
</protein>
<name>A0AAD9KL69_RIDPI</name>
<keyword evidence="3" id="KW-1185">Reference proteome</keyword>
<comment type="caution">
    <text evidence="2">The sequence shown here is derived from an EMBL/GenBank/DDBJ whole genome shotgun (WGS) entry which is preliminary data.</text>
</comment>
<feature type="region of interest" description="Disordered" evidence="1">
    <location>
        <begin position="44"/>
        <end position="103"/>
    </location>
</feature>
<gene>
    <name evidence="2" type="ORF">NP493_890g00008</name>
</gene>
<dbReference type="AlphaFoldDB" id="A0AAD9KL69"/>
<dbReference type="EMBL" id="JAODUO010000890">
    <property type="protein sequence ID" value="KAK2173240.1"/>
    <property type="molecule type" value="Genomic_DNA"/>
</dbReference>
<proteinExistence type="predicted"/>
<evidence type="ECO:0000313" key="2">
    <source>
        <dbReference type="EMBL" id="KAK2173240.1"/>
    </source>
</evidence>
<sequence>VNITIPQDFLAIFAQNDLLADHRSLDLLRRAAPGSQTWNYTLPNLRKRPSRPTTLAPSVWASHSSFASTTKQGLENNGHNHDDRLSRSCSDKGPIAQSKNVVNRSERIDVSKSVPTTEDAASIRLKYVEAALRSRPQRPKNHIIDDAIPRMQEVNEKAYEA</sequence>
<accession>A0AAD9KL69</accession>
<evidence type="ECO:0000313" key="3">
    <source>
        <dbReference type="Proteomes" id="UP001209878"/>
    </source>
</evidence>
<organism evidence="2 3">
    <name type="scientific">Ridgeia piscesae</name>
    <name type="common">Tubeworm</name>
    <dbReference type="NCBI Taxonomy" id="27915"/>
    <lineage>
        <taxon>Eukaryota</taxon>
        <taxon>Metazoa</taxon>
        <taxon>Spiralia</taxon>
        <taxon>Lophotrochozoa</taxon>
        <taxon>Annelida</taxon>
        <taxon>Polychaeta</taxon>
        <taxon>Sedentaria</taxon>
        <taxon>Canalipalpata</taxon>
        <taxon>Sabellida</taxon>
        <taxon>Siboglinidae</taxon>
        <taxon>Ridgeia</taxon>
    </lineage>
</organism>
<feature type="compositionally biased region" description="Basic and acidic residues" evidence="1">
    <location>
        <begin position="78"/>
        <end position="90"/>
    </location>
</feature>
<dbReference type="Proteomes" id="UP001209878">
    <property type="component" value="Unassembled WGS sequence"/>
</dbReference>
<feature type="compositionally biased region" description="Polar residues" evidence="1">
    <location>
        <begin position="51"/>
        <end position="77"/>
    </location>
</feature>
<feature type="non-terminal residue" evidence="2">
    <location>
        <position position="1"/>
    </location>
</feature>
<reference evidence="2" key="1">
    <citation type="journal article" date="2023" name="Mol. Biol. Evol.">
        <title>Third-Generation Sequencing Reveals the Adaptive Role of the Epigenome in Three Deep-Sea Polychaetes.</title>
        <authorList>
            <person name="Perez M."/>
            <person name="Aroh O."/>
            <person name="Sun Y."/>
            <person name="Lan Y."/>
            <person name="Juniper S.K."/>
            <person name="Young C.R."/>
            <person name="Angers B."/>
            <person name="Qian P.Y."/>
        </authorList>
    </citation>
    <scope>NUCLEOTIDE SEQUENCE</scope>
    <source>
        <strain evidence="2">R07B-5</strain>
    </source>
</reference>
<evidence type="ECO:0000256" key="1">
    <source>
        <dbReference type="SAM" id="MobiDB-lite"/>
    </source>
</evidence>